<feature type="region of interest" description="Disordered" evidence="8">
    <location>
        <begin position="1"/>
        <end position="23"/>
    </location>
</feature>
<keyword evidence="1 5" id="KW-0806">Transcription termination</keyword>
<dbReference type="Gene3D" id="2.30.30.30">
    <property type="match status" value="1"/>
</dbReference>
<keyword evidence="4 5" id="KW-0804">Transcription</keyword>
<dbReference type="GO" id="GO:0006353">
    <property type="term" value="P:DNA-templated transcription termination"/>
    <property type="evidence" value="ECO:0007669"/>
    <property type="project" value="UniProtKB-UniRule"/>
</dbReference>
<dbReference type="CDD" id="cd09891">
    <property type="entry name" value="NGN_Bact_1"/>
    <property type="match status" value="1"/>
</dbReference>
<dbReference type="SMART" id="SM00739">
    <property type="entry name" value="KOW"/>
    <property type="match status" value="1"/>
</dbReference>
<evidence type="ECO:0000256" key="1">
    <source>
        <dbReference type="ARBA" id="ARBA00022472"/>
    </source>
</evidence>
<evidence type="ECO:0000259" key="9">
    <source>
        <dbReference type="SMART" id="SM00738"/>
    </source>
</evidence>
<dbReference type="InterPro" id="IPR006645">
    <property type="entry name" value="NGN-like_dom"/>
</dbReference>
<dbReference type="RefSeq" id="WP_117521120.1">
    <property type="nucleotide sequence ID" value="NZ_JAGGLS010000002.1"/>
</dbReference>
<dbReference type="Gene3D" id="3.30.70.940">
    <property type="entry name" value="NusG, N-terminal domain"/>
    <property type="match status" value="1"/>
</dbReference>
<dbReference type="InterPro" id="IPR036735">
    <property type="entry name" value="NGN_dom_sf"/>
</dbReference>
<dbReference type="InterPro" id="IPR001062">
    <property type="entry name" value="Transcrpt_antiterm_NusG"/>
</dbReference>
<evidence type="ECO:0000256" key="4">
    <source>
        <dbReference type="ARBA" id="ARBA00023163"/>
    </source>
</evidence>
<organism evidence="11 12">
    <name type="scientific">Anaerococcus nagyae</name>
    <dbReference type="NCBI Taxonomy" id="1755241"/>
    <lineage>
        <taxon>Bacteria</taxon>
        <taxon>Bacillati</taxon>
        <taxon>Bacillota</taxon>
        <taxon>Tissierellia</taxon>
        <taxon>Tissierellales</taxon>
        <taxon>Peptoniphilaceae</taxon>
        <taxon>Anaerococcus</taxon>
    </lineage>
</organism>
<dbReference type="GO" id="GO:0005829">
    <property type="term" value="C:cytosol"/>
    <property type="evidence" value="ECO:0007669"/>
    <property type="project" value="TreeGrafter"/>
</dbReference>
<dbReference type="GO" id="GO:0031564">
    <property type="term" value="P:transcription antitermination"/>
    <property type="evidence" value="ECO:0007669"/>
    <property type="project" value="UniProtKB-UniRule"/>
</dbReference>
<reference evidence="11 12" key="1">
    <citation type="submission" date="2018-08" db="EMBL/GenBank/DDBJ databases">
        <title>A genome reference for cultivated species of the human gut microbiota.</title>
        <authorList>
            <person name="Zou Y."/>
            <person name="Xue W."/>
            <person name="Luo G."/>
        </authorList>
    </citation>
    <scope>NUCLEOTIDE SEQUENCE [LARGE SCALE GENOMIC DNA]</scope>
    <source>
        <strain evidence="11 12">OF01-3</strain>
    </source>
</reference>
<evidence type="ECO:0000313" key="12">
    <source>
        <dbReference type="Proteomes" id="UP000261011"/>
    </source>
</evidence>
<dbReference type="InterPro" id="IPR047050">
    <property type="entry name" value="NGN"/>
</dbReference>
<dbReference type="OrthoDB" id="9809075at2"/>
<keyword evidence="3 5" id="KW-0805">Transcription regulation</keyword>
<dbReference type="PANTHER" id="PTHR30265:SF2">
    <property type="entry name" value="TRANSCRIPTION TERMINATION_ANTITERMINATION PROTEIN NUSG"/>
    <property type="match status" value="1"/>
</dbReference>
<keyword evidence="12" id="KW-1185">Reference proteome</keyword>
<proteinExistence type="inferred from homology"/>
<comment type="similarity">
    <text evidence="5 7">Belongs to the NusG family.</text>
</comment>
<dbReference type="InterPro" id="IPR043425">
    <property type="entry name" value="NusG-like"/>
</dbReference>
<dbReference type="GO" id="GO:0032784">
    <property type="term" value="P:regulation of DNA-templated transcription elongation"/>
    <property type="evidence" value="ECO:0007669"/>
    <property type="project" value="InterPro"/>
</dbReference>
<dbReference type="SUPFAM" id="SSF50104">
    <property type="entry name" value="Translation proteins SH3-like domain"/>
    <property type="match status" value="1"/>
</dbReference>
<dbReference type="AlphaFoldDB" id="A0A3E2TK30"/>
<dbReference type="Proteomes" id="UP000261011">
    <property type="component" value="Unassembled WGS sequence"/>
</dbReference>
<evidence type="ECO:0000256" key="7">
    <source>
        <dbReference type="RuleBase" id="RU000538"/>
    </source>
</evidence>
<dbReference type="CDD" id="cd06091">
    <property type="entry name" value="KOW_NusG"/>
    <property type="match status" value="1"/>
</dbReference>
<dbReference type="SUPFAM" id="SSF82679">
    <property type="entry name" value="N-utilization substance G protein NusG, N-terminal domain"/>
    <property type="match status" value="1"/>
</dbReference>
<keyword evidence="2 5" id="KW-0889">Transcription antitermination</keyword>
<feature type="domain" description="KOW" evidence="10">
    <location>
        <begin position="146"/>
        <end position="173"/>
    </location>
</feature>
<accession>A0A3E2TK30</accession>
<dbReference type="PRINTS" id="PR00338">
    <property type="entry name" value="NUSGTNSCPFCT"/>
</dbReference>
<dbReference type="EMBL" id="QVEU01000002">
    <property type="protein sequence ID" value="RGB77336.1"/>
    <property type="molecule type" value="Genomic_DNA"/>
</dbReference>
<evidence type="ECO:0000256" key="6">
    <source>
        <dbReference type="NCBIfam" id="TIGR00922"/>
    </source>
</evidence>
<evidence type="ECO:0000313" key="11">
    <source>
        <dbReference type="EMBL" id="RGB77336.1"/>
    </source>
</evidence>
<evidence type="ECO:0000256" key="2">
    <source>
        <dbReference type="ARBA" id="ARBA00022814"/>
    </source>
</evidence>
<protein>
    <recommendedName>
        <fullName evidence="5 6">Transcription termination/antitermination protein NusG</fullName>
    </recommendedName>
</protein>
<feature type="compositionally biased region" description="Basic and acidic residues" evidence="8">
    <location>
        <begin position="1"/>
        <end position="17"/>
    </location>
</feature>
<name>A0A3E2TK30_9FIRM</name>
<comment type="function">
    <text evidence="5 7">Participates in transcription elongation, termination and antitermination.</text>
</comment>
<dbReference type="SMART" id="SM00738">
    <property type="entry name" value="NGN"/>
    <property type="match status" value="1"/>
</dbReference>
<gene>
    <name evidence="5 11" type="primary">nusG</name>
    <name evidence="11" type="ORF">DXA39_03725</name>
</gene>
<comment type="caution">
    <text evidence="11">The sequence shown here is derived from an EMBL/GenBank/DDBJ whole genome shotgun (WGS) entry which is preliminary data.</text>
</comment>
<dbReference type="InterPro" id="IPR005824">
    <property type="entry name" value="KOW"/>
</dbReference>
<dbReference type="InterPro" id="IPR008991">
    <property type="entry name" value="Translation_prot_SH3-like_sf"/>
</dbReference>
<evidence type="ECO:0000256" key="5">
    <source>
        <dbReference type="HAMAP-Rule" id="MF_00948"/>
    </source>
</evidence>
<dbReference type="Pfam" id="PF00467">
    <property type="entry name" value="KOW"/>
    <property type="match status" value="1"/>
</dbReference>
<feature type="domain" description="NusG-like N-terminal" evidence="9">
    <location>
        <begin position="31"/>
        <end position="138"/>
    </location>
</feature>
<evidence type="ECO:0000256" key="8">
    <source>
        <dbReference type="SAM" id="MobiDB-lite"/>
    </source>
</evidence>
<evidence type="ECO:0000259" key="10">
    <source>
        <dbReference type="SMART" id="SM00739"/>
    </source>
</evidence>
<dbReference type="GO" id="GO:0006354">
    <property type="term" value="P:DNA-templated transcription elongation"/>
    <property type="evidence" value="ECO:0007669"/>
    <property type="project" value="UniProtKB-UniRule"/>
</dbReference>
<sequence>MTDSFDKNEPLEEKADVVEDTLEETTDSSDKVKWYVVHTYTGYENRVCDKIRSMIDNEQNPDIIDVTVPTEEYVEVKNDQKKVKTRKLFPGYVMVKMNVTNKSWYIIRNTQGVTGFVGPDRKPVPLTPDEVRKFGVKEKKPILDIDVAVGDDVNIIAGPFKDFVGKVTEVDKEKQSIKAFVDIFGRDTSIDLEFTDIETI</sequence>
<dbReference type="InterPro" id="IPR014722">
    <property type="entry name" value="Rib_uL2_dom2"/>
</dbReference>
<dbReference type="Pfam" id="PF02357">
    <property type="entry name" value="NusG"/>
    <property type="match status" value="1"/>
</dbReference>
<dbReference type="PANTHER" id="PTHR30265">
    <property type="entry name" value="RHO-INTERACTING TRANSCRIPTION TERMINATION FACTOR NUSG"/>
    <property type="match status" value="1"/>
</dbReference>
<evidence type="ECO:0000256" key="3">
    <source>
        <dbReference type="ARBA" id="ARBA00023015"/>
    </source>
</evidence>
<dbReference type="HAMAP" id="MF_00948">
    <property type="entry name" value="NusG"/>
    <property type="match status" value="1"/>
</dbReference>
<dbReference type="NCBIfam" id="TIGR00922">
    <property type="entry name" value="nusG"/>
    <property type="match status" value="1"/>
</dbReference>